<accession>A0A1S3JDX4</accession>
<evidence type="ECO:0000313" key="2">
    <source>
        <dbReference type="RefSeq" id="XP_013408602.1"/>
    </source>
</evidence>
<reference evidence="2" key="1">
    <citation type="submission" date="2025-08" db="UniProtKB">
        <authorList>
            <consortium name="RefSeq"/>
        </authorList>
    </citation>
    <scope>IDENTIFICATION</scope>
    <source>
        <tissue evidence="2">Gonads</tissue>
    </source>
</reference>
<keyword evidence="1" id="KW-1185">Reference proteome</keyword>
<dbReference type="KEGG" id="lak:106172435"/>
<dbReference type="AlphaFoldDB" id="A0A1S3JDX4"/>
<evidence type="ECO:0000313" key="1">
    <source>
        <dbReference type="Proteomes" id="UP000085678"/>
    </source>
</evidence>
<proteinExistence type="predicted"/>
<protein>
    <submittedName>
        <fullName evidence="2">Uncharacterized protein LOC106172435</fullName>
    </submittedName>
</protein>
<dbReference type="RefSeq" id="XP_013408602.1">
    <property type="nucleotide sequence ID" value="XM_013553148.1"/>
</dbReference>
<organism evidence="1 2">
    <name type="scientific">Lingula anatina</name>
    <name type="common">Brachiopod</name>
    <name type="synonym">Lingula unguis</name>
    <dbReference type="NCBI Taxonomy" id="7574"/>
    <lineage>
        <taxon>Eukaryota</taxon>
        <taxon>Metazoa</taxon>
        <taxon>Spiralia</taxon>
        <taxon>Lophotrochozoa</taxon>
        <taxon>Brachiopoda</taxon>
        <taxon>Linguliformea</taxon>
        <taxon>Lingulata</taxon>
        <taxon>Lingulida</taxon>
        <taxon>Linguloidea</taxon>
        <taxon>Lingulidae</taxon>
        <taxon>Lingula</taxon>
    </lineage>
</organism>
<dbReference type="OrthoDB" id="6154001at2759"/>
<dbReference type="Proteomes" id="UP000085678">
    <property type="component" value="Unplaced"/>
</dbReference>
<gene>
    <name evidence="2" type="primary">LOC106172435</name>
</gene>
<sequence>MSHDAVVKTVAKKLKYYFEVKRREDGFDLSGPNCPRLDHPHLKPRATLQYDGLHDKPVKHYFHDPKVRQAITNMTSPRSRDKVSKEHVVRRKVDHHMARHRFIVSAFN</sequence>
<name>A0A1S3JDX4_LINAN</name>
<dbReference type="InParanoid" id="A0A1S3JDX4"/>
<dbReference type="GeneID" id="106172435"/>